<sequence length="653" mass="73147">MGQAVVEAYCKREKLSEVASELQELVDEIEVARKENKRKESAESEMTEEEEEATEEYTEKICGECEDPLDQTRVIFNEVVVGACCGTAYYHYDCILKRATRQGLNFRCPICGSDEEDTFLRLMALQGIHPPNHSAPGSREEKPRCYFARTMRNDGRGCLCPLGATHFSGIPGEDPNFDGKWRSMPRCDICGVFAHLGCAGLPFSRSPFTCDDFDMKNLKRSPWYCDDCCHTYQVVSQKPTRKQIYDLEMGRRTGSLAKKALKGPKIVHEAIGDGERIVGSNVSTIPSQDSGVFGREDEASERVVSSDSAVPEVQAATEPPSSENQFEVNMAIDDVKTFPMLFSLDEDQLLEETPARDPLEGLEEEIDDFDSIAPENDLTTSIDEETEGTERRPEDFHDLAAALKHLETRRDPEIVWSEAPPQVQPAFIANEIEKAPNTDQQQEQLNTVKTENLDDMPLEILEPVRRRTCDIDIIQLDDSDEDDAPVEVTWKLATPQTIRMQEPQTPTTNFRASAEPNSVDSGKGRRTTPKGSKTLIEKDEKPDVPLNTVLDKWLSRARTPGKSSTPQTPSNGNEKAPDVTTVLSSKRMNNQEGSTPKRMKQELPVGTVAKSEERQPSVVQLENDCYISYSSDDDEIVVLSTFNTQKNVWQRGN</sequence>
<evidence type="ECO:0000313" key="2">
    <source>
        <dbReference type="EMBL" id="CAD6198045.1"/>
    </source>
</evidence>
<dbReference type="EMBL" id="CAJGYM010000114">
    <property type="protein sequence ID" value="CAD6198045.1"/>
    <property type="molecule type" value="Genomic_DNA"/>
</dbReference>
<dbReference type="OrthoDB" id="512616at2759"/>
<feature type="compositionally biased region" description="Polar residues" evidence="1">
    <location>
        <begin position="499"/>
        <end position="520"/>
    </location>
</feature>
<feature type="compositionally biased region" description="Basic and acidic residues" evidence="1">
    <location>
        <begin position="33"/>
        <end position="42"/>
    </location>
</feature>
<dbReference type="AlphaFoldDB" id="A0A8S1HN24"/>
<evidence type="ECO:0000313" key="3">
    <source>
        <dbReference type="Proteomes" id="UP000835052"/>
    </source>
</evidence>
<reference evidence="2" key="1">
    <citation type="submission" date="2020-10" db="EMBL/GenBank/DDBJ databases">
        <authorList>
            <person name="Kikuchi T."/>
        </authorList>
    </citation>
    <scope>NUCLEOTIDE SEQUENCE</scope>
    <source>
        <strain evidence="2">NKZ352</strain>
    </source>
</reference>
<feature type="compositionally biased region" description="Acidic residues" evidence="1">
    <location>
        <begin position="43"/>
        <end position="55"/>
    </location>
</feature>
<feature type="region of interest" description="Disordered" evidence="1">
    <location>
        <begin position="33"/>
        <end position="55"/>
    </location>
</feature>
<proteinExistence type="predicted"/>
<feature type="region of interest" description="Disordered" evidence="1">
    <location>
        <begin position="554"/>
        <end position="600"/>
    </location>
</feature>
<accession>A0A8S1HN24</accession>
<feature type="compositionally biased region" description="Polar residues" evidence="1">
    <location>
        <begin position="561"/>
        <end position="573"/>
    </location>
</feature>
<evidence type="ECO:0008006" key="4">
    <source>
        <dbReference type="Google" id="ProtNLM"/>
    </source>
</evidence>
<organism evidence="2 3">
    <name type="scientific">Caenorhabditis auriculariae</name>
    <dbReference type="NCBI Taxonomy" id="2777116"/>
    <lineage>
        <taxon>Eukaryota</taxon>
        <taxon>Metazoa</taxon>
        <taxon>Ecdysozoa</taxon>
        <taxon>Nematoda</taxon>
        <taxon>Chromadorea</taxon>
        <taxon>Rhabditida</taxon>
        <taxon>Rhabditina</taxon>
        <taxon>Rhabditomorpha</taxon>
        <taxon>Rhabditoidea</taxon>
        <taxon>Rhabditidae</taxon>
        <taxon>Peloderinae</taxon>
        <taxon>Caenorhabditis</taxon>
    </lineage>
</organism>
<name>A0A8S1HN24_9PELO</name>
<gene>
    <name evidence="2" type="ORF">CAUJ_LOCUS13952</name>
</gene>
<feature type="region of interest" description="Disordered" evidence="1">
    <location>
        <begin position="499"/>
        <end position="541"/>
    </location>
</feature>
<keyword evidence="3" id="KW-1185">Reference proteome</keyword>
<feature type="region of interest" description="Disordered" evidence="1">
    <location>
        <begin position="288"/>
        <end position="322"/>
    </location>
</feature>
<feature type="compositionally biased region" description="Polar residues" evidence="1">
    <location>
        <begin position="581"/>
        <end position="594"/>
    </location>
</feature>
<evidence type="ECO:0000256" key="1">
    <source>
        <dbReference type="SAM" id="MobiDB-lite"/>
    </source>
</evidence>
<protein>
    <recommendedName>
        <fullName evidence="4">PHD-type domain-containing protein</fullName>
    </recommendedName>
</protein>
<comment type="caution">
    <text evidence="2">The sequence shown here is derived from an EMBL/GenBank/DDBJ whole genome shotgun (WGS) entry which is preliminary data.</text>
</comment>
<dbReference type="Proteomes" id="UP000835052">
    <property type="component" value="Unassembled WGS sequence"/>
</dbReference>